<feature type="transmembrane region" description="Helical" evidence="8">
    <location>
        <begin position="184"/>
        <end position="203"/>
    </location>
</feature>
<evidence type="ECO:0000256" key="9">
    <source>
        <dbReference type="SAM" id="MobiDB-lite"/>
    </source>
</evidence>
<sequence>MTTSAPPDAAGRAVPHKERPETAGKSLPRRRSGGGEPRWAPYGFITPFFLLFLPFGAGSILLAVAMAFLSWPLGRAPSFAGVDNFRAVLFDPVFRTGMWNTLRMLVVFLMVLMPLAIFVAVAINQLSRRTVNVVQIVLFAPVTMSLIAVSVIFSLLYDDNVGLLNNLLRGMGLSGLPFLSSPDFAPWAIVAMRVWRVLGYYAIMLYAGLQSIPDELYEAAAIDGAGWWSRLWHITLPMLQPVTLFVLVAASVASWEVFAEPNVLTDGGPARSTYTAVMYIFETSFGKFNLGRGAAASVLLAIAIISTTLIVSRLLRSRHQ</sequence>
<dbReference type="InterPro" id="IPR050809">
    <property type="entry name" value="UgpAE/MalFG_permease"/>
</dbReference>
<evidence type="ECO:0000256" key="1">
    <source>
        <dbReference type="ARBA" id="ARBA00004651"/>
    </source>
</evidence>
<dbReference type="EMBL" id="FPKU01000001">
    <property type="protein sequence ID" value="SFZ83021.1"/>
    <property type="molecule type" value="Genomic_DNA"/>
</dbReference>
<dbReference type="PANTHER" id="PTHR43227:SF11">
    <property type="entry name" value="BLL4140 PROTEIN"/>
    <property type="match status" value="1"/>
</dbReference>
<feature type="region of interest" description="Disordered" evidence="9">
    <location>
        <begin position="1"/>
        <end position="35"/>
    </location>
</feature>
<evidence type="ECO:0000256" key="5">
    <source>
        <dbReference type="ARBA" id="ARBA00022692"/>
    </source>
</evidence>
<dbReference type="GO" id="GO:0055085">
    <property type="term" value="P:transmembrane transport"/>
    <property type="evidence" value="ECO:0007669"/>
    <property type="project" value="InterPro"/>
</dbReference>
<dbReference type="GO" id="GO:0005886">
    <property type="term" value="C:plasma membrane"/>
    <property type="evidence" value="ECO:0007669"/>
    <property type="project" value="UniProtKB-SubCell"/>
</dbReference>
<dbReference type="InterPro" id="IPR000515">
    <property type="entry name" value="MetI-like"/>
</dbReference>
<dbReference type="PROSITE" id="PS50928">
    <property type="entry name" value="ABC_TM1"/>
    <property type="match status" value="1"/>
</dbReference>
<dbReference type="Pfam" id="PF00528">
    <property type="entry name" value="BPD_transp_1"/>
    <property type="match status" value="1"/>
</dbReference>
<organism evidence="11 12">
    <name type="scientific">Devosia enhydra</name>
    <dbReference type="NCBI Taxonomy" id="665118"/>
    <lineage>
        <taxon>Bacteria</taxon>
        <taxon>Pseudomonadati</taxon>
        <taxon>Pseudomonadota</taxon>
        <taxon>Alphaproteobacteria</taxon>
        <taxon>Hyphomicrobiales</taxon>
        <taxon>Devosiaceae</taxon>
        <taxon>Devosia</taxon>
    </lineage>
</organism>
<evidence type="ECO:0000256" key="8">
    <source>
        <dbReference type="RuleBase" id="RU363032"/>
    </source>
</evidence>
<feature type="domain" description="ABC transmembrane type-1" evidence="10">
    <location>
        <begin position="98"/>
        <end position="311"/>
    </location>
</feature>
<evidence type="ECO:0000256" key="6">
    <source>
        <dbReference type="ARBA" id="ARBA00022989"/>
    </source>
</evidence>
<name>A0A1K2HW17_9HYPH</name>
<evidence type="ECO:0000313" key="11">
    <source>
        <dbReference type="EMBL" id="SFZ83021.1"/>
    </source>
</evidence>
<keyword evidence="6 8" id="KW-1133">Transmembrane helix</keyword>
<dbReference type="OrthoDB" id="7375219at2"/>
<proteinExistence type="inferred from homology"/>
<feature type="transmembrane region" description="Helical" evidence="8">
    <location>
        <begin position="102"/>
        <end position="124"/>
    </location>
</feature>
<comment type="subcellular location">
    <subcellularLocation>
        <location evidence="1 8">Cell membrane</location>
        <topology evidence="1 8">Multi-pass membrane protein</topology>
    </subcellularLocation>
</comment>
<reference evidence="11 12" key="1">
    <citation type="submission" date="2016-11" db="EMBL/GenBank/DDBJ databases">
        <authorList>
            <person name="Jaros S."/>
            <person name="Januszkiewicz K."/>
            <person name="Wedrychowicz H."/>
        </authorList>
    </citation>
    <scope>NUCLEOTIDE SEQUENCE [LARGE SCALE GENOMIC DNA]</scope>
    <source>
        <strain evidence="11 12">ATCC 23634</strain>
    </source>
</reference>
<keyword evidence="11" id="KW-0762">Sugar transport</keyword>
<feature type="transmembrane region" description="Helical" evidence="8">
    <location>
        <begin position="294"/>
        <end position="315"/>
    </location>
</feature>
<evidence type="ECO:0000256" key="4">
    <source>
        <dbReference type="ARBA" id="ARBA00022475"/>
    </source>
</evidence>
<dbReference type="InterPro" id="IPR035906">
    <property type="entry name" value="MetI-like_sf"/>
</dbReference>
<dbReference type="Gene3D" id="1.10.3720.10">
    <property type="entry name" value="MetI-like"/>
    <property type="match status" value="1"/>
</dbReference>
<evidence type="ECO:0000313" key="12">
    <source>
        <dbReference type="Proteomes" id="UP000183447"/>
    </source>
</evidence>
<keyword evidence="4" id="KW-1003">Cell membrane</keyword>
<keyword evidence="3 8" id="KW-0813">Transport</keyword>
<evidence type="ECO:0000256" key="7">
    <source>
        <dbReference type="ARBA" id="ARBA00023136"/>
    </source>
</evidence>
<comment type="similarity">
    <text evidence="2 8">Belongs to the binding-protein-dependent transport system permease family.</text>
</comment>
<dbReference type="Proteomes" id="UP000183447">
    <property type="component" value="Unassembled WGS sequence"/>
</dbReference>
<protein>
    <submittedName>
        <fullName evidence="11">Multiple sugar transport system permease protein</fullName>
    </submittedName>
</protein>
<dbReference type="AlphaFoldDB" id="A0A1K2HW17"/>
<feature type="transmembrane region" description="Helical" evidence="8">
    <location>
        <begin position="238"/>
        <end position="258"/>
    </location>
</feature>
<keyword evidence="7 8" id="KW-0472">Membrane</keyword>
<dbReference type="PANTHER" id="PTHR43227">
    <property type="entry name" value="BLL4140 PROTEIN"/>
    <property type="match status" value="1"/>
</dbReference>
<feature type="transmembrane region" description="Helical" evidence="8">
    <location>
        <begin position="136"/>
        <end position="157"/>
    </location>
</feature>
<evidence type="ECO:0000259" key="10">
    <source>
        <dbReference type="PROSITE" id="PS50928"/>
    </source>
</evidence>
<dbReference type="SUPFAM" id="SSF161098">
    <property type="entry name" value="MetI-like"/>
    <property type="match status" value="1"/>
</dbReference>
<dbReference type="RefSeq" id="WP_072340196.1">
    <property type="nucleotide sequence ID" value="NZ_FPKU01000001.1"/>
</dbReference>
<keyword evidence="12" id="KW-1185">Reference proteome</keyword>
<keyword evidence="5 8" id="KW-0812">Transmembrane</keyword>
<evidence type="ECO:0000256" key="2">
    <source>
        <dbReference type="ARBA" id="ARBA00009306"/>
    </source>
</evidence>
<feature type="transmembrane region" description="Helical" evidence="8">
    <location>
        <begin position="39"/>
        <end position="69"/>
    </location>
</feature>
<accession>A0A1K2HW17</accession>
<evidence type="ECO:0000256" key="3">
    <source>
        <dbReference type="ARBA" id="ARBA00022448"/>
    </source>
</evidence>
<gene>
    <name evidence="11" type="ORF">SAMN02983003_1412</name>
</gene>
<dbReference type="STRING" id="665118.SAMN02983003_1412"/>
<dbReference type="CDD" id="cd06261">
    <property type="entry name" value="TM_PBP2"/>
    <property type="match status" value="1"/>
</dbReference>